<dbReference type="EMBL" id="ATMT01000086">
    <property type="protein sequence ID" value="EPY04419.1"/>
    <property type="molecule type" value="Genomic_DNA"/>
</dbReference>
<dbReference type="InterPro" id="IPR023393">
    <property type="entry name" value="START-like_dom_sf"/>
</dbReference>
<evidence type="ECO:0000256" key="1">
    <source>
        <dbReference type="ARBA" id="ARBA00006817"/>
    </source>
</evidence>
<reference evidence="3 4" key="1">
    <citation type="submission" date="2013-05" db="EMBL/GenBank/DDBJ databases">
        <authorList>
            <person name="Strain E.A."/>
            <person name="Brown E."/>
            <person name="Allard M.W."/>
            <person name="Luo Y.L."/>
        </authorList>
    </citation>
    <scope>NUCLEOTIDE SEQUENCE [LARGE SCALE GENOMIC DNA]</scope>
    <source>
        <strain evidence="3 4">TS-15</strain>
    </source>
</reference>
<dbReference type="Pfam" id="PF08327">
    <property type="entry name" value="AHSA1"/>
    <property type="match status" value="1"/>
</dbReference>
<comment type="similarity">
    <text evidence="1">Belongs to the AHA1 family.</text>
</comment>
<proteinExistence type="inferred from homology"/>
<dbReference type="Proteomes" id="UP000015344">
    <property type="component" value="Unassembled WGS sequence"/>
</dbReference>
<evidence type="ECO:0000313" key="3">
    <source>
        <dbReference type="EMBL" id="EPY04419.1"/>
    </source>
</evidence>
<comment type="caution">
    <text evidence="3">The sequence shown here is derived from an EMBL/GenBank/DDBJ whole genome shotgun (WGS) entry which is preliminary data.</text>
</comment>
<sequence length="153" mass="17665">MVIREDVVIHSNIELVWMAWTQSNRITTWFAPAAEIEPKVGGKFELYFDPSNKNRMSTIGCAIVQYEEHKSFTFQWKGPDPFADIMNDCDNLTLVQIKVEPVQDGTLVTLLHTGWKQSDEWNQAFEWHVQAWRQMLESLKSKLESGEGALCCQ</sequence>
<feature type="domain" description="Activator of Hsp90 ATPase homologue 1/2-like C-terminal" evidence="2">
    <location>
        <begin position="12"/>
        <end position="143"/>
    </location>
</feature>
<gene>
    <name evidence="3" type="ORF">PAALTS15_25209</name>
</gene>
<dbReference type="eggNOG" id="COG3832">
    <property type="taxonomic scope" value="Bacteria"/>
</dbReference>
<dbReference type="RefSeq" id="WP_021262214.1">
    <property type="nucleotide sequence ID" value="NZ_ATMT01000086.1"/>
</dbReference>
<evidence type="ECO:0000313" key="4">
    <source>
        <dbReference type="Proteomes" id="UP000015344"/>
    </source>
</evidence>
<dbReference type="SUPFAM" id="SSF55961">
    <property type="entry name" value="Bet v1-like"/>
    <property type="match status" value="1"/>
</dbReference>
<dbReference type="Gene3D" id="3.30.530.20">
    <property type="match status" value="1"/>
</dbReference>
<name>S9SI69_PAEAL</name>
<dbReference type="PATRIC" id="fig|1117108.3.peg.5211"/>
<dbReference type="CDD" id="cd07814">
    <property type="entry name" value="SRPBCC_CalC_Aha1-like"/>
    <property type="match status" value="1"/>
</dbReference>
<dbReference type="AlphaFoldDB" id="S9SI69"/>
<evidence type="ECO:0000259" key="2">
    <source>
        <dbReference type="Pfam" id="PF08327"/>
    </source>
</evidence>
<dbReference type="InterPro" id="IPR013538">
    <property type="entry name" value="ASHA1/2-like_C"/>
</dbReference>
<protein>
    <submittedName>
        <fullName evidence="3">Activator of Hsp90 ATPase 1 family protein</fullName>
    </submittedName>
</protein>
<organism evidence="3 4">
    <name type="scientific">Paenibacillus alvei TS-15</name>
    <dbReference type="NCBI Taxonomy" id="1117108"/>
    <lineage>
        <taxon>Bacteria</taxon>
        <taxon>Bacillati</taxon>
        <taxon>Bacillota</taxon>
        <taxon>Bacilli</taxon>
        <taxon>Bacillales</taxon>
        <taxon>Paenibacillaceae</taxon>
        <taxon>Paenibacillus</taxon>
    </lineage>
</organism>
<accession>S9SI69</accession>